<name>A0A0C3QN26_9AGAM</name>
<organism evidence="2 3">
    <name type="scientific">Tulasnella calospora MUT 4182</name>
    <dbReference type="NCBI Taxonomy" id="1051891"/>
    <lineage>
        <taxon>Eukaryota</taxon>
        <taxon>Fungi</taxon>
        <taxon>Dikarya</taxon>
        <taxon>Basidiomycota</taxon>
        <taxon>Agaricomycotina</taxon>
        <taxon>Agaricomycetes</taxon>
        <taxon>Cantharellales</taxon>
        <taxon>Tulasnellaceae</taxon>
        <taxon>Tulasnella</taxon>
    </lineage>
</organism>
<reference evidence="3" key="2">
    <citation type="submission" date="2015-01" db="EMBL/GenBank/DDBJ databases">
        <title>Evolutionary Origins and Diversification of the Mycorrhizal Mutualists.</title>
        <authorList>
            <consortium name="DOE Joint Genome Institute"/>
            <consortium name="Mycorrhizal Genomics Consortium"/>
            <person name="Kohler A."/>
            <person name="Kuo A."/>
            <person name="Nagy L.G."/>
            <person name="Floudas D."/>
            <person name="Copeland A."/>
            <person name="Barry K.W."/>
            <person name="Cichocki N."/>
            <person name="Veneault-Fourrey C."/>
            <person name="LaButti K."/>
            <person name="Lindquist E.A."/>
            <person name="Lipzen A."/>
            <person name="Lundell T."/>
            <person name="Morin E."/>
            <person name="Murat C."/>
            <person name="Riley R."/>
            <person name="Ohm R."/>
            <person name="Sun H."/>
            <person name="Tunlid A."/>
            <person name="Henrissat B."/>
            <person name="Grigoriev I.V."/>
            <person name="Hibbett D.S."/>
            <person name="Martin F."/>
        </authorList>
    </citation>
    <scope>NUCLEOTIDE SEQUENCE [LARGE SCALE GENOMIC DNA]</scope>
    <source>
        <strain evidence="3">MUT 4182</strain>
    </source>
</reference>
<dbReference type="Proteomes" id="UP000054248">
    <property type="component" value="Unassembled WGS sequence"/>
</dbReference>
<reference evidence="2 3" key="1">
    <citation type="submission" date="2014-04" db="EMBL/GenBank/DDBJ databases">
        <authorList>
            <consortium name="DOE Joint Genome Institute"/>
            <person name="Kuo A."/>
            <person name="Girlanda M."/>
            <person name="Perotto S."/>
            <person name="Kohler A."/>
            <person name="Nagy L.G."/>
            <person name="Floudas D."/>
            <person name="Copeland A."/>
            <person name="Barry K.W."/>
            <person name="Cichocki N."/>
            <person name="Veneault-Fourrey C."/>
            <person name="LaButti K."/>
            <person name="Lindquist E.A."/>
            <person name="Lipzen A."/>
            <person name="Lundell T."/>
            <person name="Morin E."/>
            <person name="Murat C."/>
            <person name="Sun H."/>
            <person name="Tunlid A."/>
            <person name="Henrissat B."/>
            <person name="Grigoriev I.V."/>
            <person name="Hibbett D.S."/>
            <person name="Martin F."/>
            <person name="Nordberg H.P."/>
            <person name="Cantor M.N."/>
            <person name="Hua S.X."/>
        </authorList>
    </citation>
    <scope>NUCLEOTIDE SEQUENCE [LARGE SCALE GENOMIC DNA]</scope>
    <source>
        <strain evidence="2 3">MUT 4182</strain>
    </source>
</reference>
<keyword evidence="3" id="KW-1185">Reference proteome</keyword>
<evidence type="ECO:0000313" key="2">
    <source>
        <dbReference type="EMBL" id="KIO28374.1"/>
    </source>
</evidence>
<accession>A0A0C3QN26</accession>
<gene>
    <name evidence="2" type="ORF">M407DRAFT_181910</name>
</gene>
<feature type="region of interest" description="Disordered" evidence="1">
    <location>
        <begin position="22"/>
        <end position="61"/>
    </location>
</feature>
<dbReference type="AlphaFoldDB" id="A0A0C3QN26"/>
<evidence type="ECO:0000256" key="1">
    <source>
        <dbReference type="SAM" id="MobiDB-lite"/>
    </source>
</evidence>
<dbReference type="EMBL" id="KN822995">
    <property type="protein sequence ID" value="KIO28374.1"/>
    <property type="molecule type" value="Genomic_DNA"/>
</dbReference>
<sequence length="61" mass="6300">MILSPAIFSLDTSINATTALEQPRPSGATEGTLIPHQAPSHPPSLSTSPVQAQTKPRAIPA</sequence>
<evidence type="ECO:0000313" key="3">
    <source>
        <dbReference type="Proteomes" id="UP000054248"/>
    </source>
</evidence>
<dbReference type="HOGENOM" id="CLU_2924427_0_0_1"/>
<feature type="compositionally biased region" description="Polar residues" evidence="1">
    <location>
        <begin position="43"/>
        <end position="54"/>
    </location>
</feature>
<protein>
    <submittedName>
        <fullName evidence="2">Uncharacterized protein</fullName>
    </submittedName>
</protein>
<proteinExistence type="predicted"/>